<organism evidence="1 2">
    <name type="scientific">Candolleomyces eurysporus</name>
    <dbReference type="NCBI Taxonomy" id="2828524"/>
    <lineage>
        <taxon>Eukaryota</taxon>
        <taxon>Fungi</taxon>
        <taxon>Dikarya</taxon>
        <taxon>Basidiomycota</taxon>
        <taxon>Agaricomycotina</taxon>
        <taxon>Agaricomycetes</taxon>
        <taxon>Agaricomycetidae</taxon>
        <taxon>Agaricales</taxon>
        <taxon>Agaricineae</taxon>
        <taxon>Psathyrellaceae</taxon>
        <taxon>Candolleomyces</taxon>
    </lineage>
</organism>
<dbReference type="AlphaFoldDB" id="A0A9W8ITM6"/>
<keyword evidence="2" id="KW-1185">Reference proteome</keyword>
<feature type="non-terminal residue" evidence="1">
    <location>
        <position position="255"/>
    </location>
</feature>
<evidence type="ECO:0000313" key="1">
    <source>
        <dbReference type="EMBL" id="KAJ2922647.1"/>
    </source>
</evidence>
<comment type="caution">
    <text evidence="1">The sequence shown here is derived from an EMBL/GenBank/DDBJ whole genome shotgun (WGS) entry which is preliminary data.</text>
</comment>
<sequence length="255" mass="28015">MTFLIHRVEYLSVRTYVVPDSVIVGDRSTGEFESSLDVGQQVNGGFETPATDGSGPLTNFVEIGQARYQLLPIKLDQLSSSTASSSGLSTSIDPKGYLTSLSSIQIKSDAEIGDIKRARMLFDSLDNYDAKAILANAVQHVGQSVKICLAGADLEHGVKANKRVLRREQEATREGSGKTEDKRAKELEAVNKTIEAGVKELHRHRVLLTRGQWLKEAERCESDGSPRTCEAIVKVTVGMKLEEDEDRYDTWVSDA</sequence>
<reference evidence="1" key="1">
    <citation type="submission" date="2022-06" db="EMBL/GenBank/DDBJ databases">
        <title>Genome Sequence of Candolleomyces eurysporus.</title>
        <authorList>
            <person name="Buettner E."/>
        </authorList>
    </citation>
    <scope>NUCLEOTIDE SEQUENCE</scope>
    <source>
        <strain evidence="1">VTCC 930004</strain>
    </source>
</reference>
<protein>
    <submittedName>
        <fullName evidence="1">Uncharacterized protein</fullName>
    </submittedName>
</protein>
<dbReference type="EMBL" id="JANBPK010001480">
    <property type="protein sequence ID" value="KAJ2922647.1"/>
    <property type="molecule type" value="Genomic_DNA"/>
</dbReference>
<dbReference type="OrthoDB" id="440128at2759"/>
<proteinExistence type="predicted"/>
<evidence type="ECO:0000313" key="2">
    <source>
        <dbReference type="Proteomes" id="UP001140091"/>
    </source>
</evidence>
<gene>
    <name evidence="1" type="ORF">H1R20_g14433</name>
</gene>
<name>A0A9W8ITM6_9AGAR</name>
<dbReference type="Proteomes" id="UP001140091">
    <property type="component" value="Unassembled WGS sequence"/>
</dbReference>
<accession>A0A9W8ITM6</accession>